<evidence type="ECO:0000313" key="2">
    <source>
        <dbReference type="Proteomes" id="UP000001841"/>
    </source>
</evidence>
<sequence length="33" mass="3770">MASCRWREISFLHYAVSCPEKADQIGEVFSATH</sequence>
<organism evidence="1 2">
    <name type="scientific">Erwinia amylovora (strain CFBP1430)</name>
    <dbReference type="NCBI Taxonomy" id="665029"/>
    <lineage>
        <taxon>Bacteria</taxon>
        <taxon>Pseudomonadati</taxon>
        <taxon>Pseudomonadota</taxon>
        <taxon>Gammaproteobacteria</taxon>
        <taxon>Enterobacterales</taxon>
        <taxon>Erwiniaceae</taxon>
        <taxon>Erwinia</taxon>
    </lineage>
</organism>
<protein>
    <submittedName>
        <fullName evidence="1">Uncharacterized protein</fullName>
    </submittedName>
</protein>
<dbReference type="EMBL" id="FN434113">
    <property type="protein sequence ID" value="CBA20014.1"/>
    <property type="molecule type" value="Genomic_DNA"/>
</dbReference>
<proteinExistence type="predicted"/>
<dbReference type="HOGENOM" id="CLU_3381784_0_0_6"/>
<accession>D4HYN9</accession>
<name>D4HYN9_ERWAC</name>
<dbReference type="KEGG" id="eam:EAMY_1064"/>
<evidence type="ECO:0000313" key="1">
    <source>
        <dbReference type="EMBL" id="CBA20014.1"/>
    </source>
</evidence>
<dbReference type="Proteomes" id="UP000001841">
    <property type="component" value="Chromosome"/>
</dbReference>
<gene>
    <name evidence="1" type="ordered locus">EAMY_1064</name>
</gene>
<dbReference type="AlphaFoldDB" id="D4HYN9"/>
<reference evidence="1 2" key="1">
    <citation type="journal article" date="2010" name="Mol. Plant Microbe Interact.">
        <title>Complete genome sequence of the fire blight pathogen Erwinia amylovora CFBP 1430 and comparison to other Erwinia spp.</title>
        <authorList>
            <person name="Smits T.H."/>
            <person name="Rezzonico F."/>
            <person name="Kamber T."/>
            <person name="Blom J."/>
            <person name="Goesmann A."/>
            <person name="Frey J.E."/>
            <person name="Duffy B."/>
        </authorList>
    </citation>
    <scope>NUCLEOTIDE SEQUENCE [LARGE SCALE GENOMIC DNA]</scope>
    <source>
        <strain evidence="2">CFBP1430</strain>
    </source>
</reference>